<name>A0ABY8Q530_9RHOB</name>
<protein>
    <submittedName>
        <fullName evidence="1">Class I SAM-dependent methyltransferase</fullName>
        <ecNumber evidence="1">2.1.1.-</ecNumber>
    </submittedName>
</protein>
<dbReference type="CDD" id="cd02440">
    <property type="entry name" value="AdoMet_MTases"/>
    <property type="match status" value="1"/>
</dbReference>
<dbReference type="Gene3D" id="3.40.50.150">
    <property type="entry name" value="Vaccinia Virus protein VP39"/>
    <property type="match status" value="1"/>
</dbReference>
<dbReference type="InterPro" id="IPR029063">
    <property type="entry name" value="SAM-dependent_MTases_sf"/>
</dbReference>
<dbReference type="PANTHER" id="PTHR43861">
    <property type="entry name" value="TRANS-ACONITATE 2-METHYLTRANSFERASE-RELATED"/>
    <property type="match status" value="1"/>
</dbReference>
<keyword evidence="1" id="KW-0808">Transferase</keyword>
<dbReference type="EC" id="2.1.1.-" evidence="1"/>
<dbReference type="PANTHER" id="PTHR43861:SF6">
    <property type="entry name" value="METHYLTRANSFERASE TYPE 11"/>
    <property type="match status" value="1"/>
</dbReference>
<dbReference type="EMBL" id="CP124535">
    <property type="protein sequence ID" value="WGV15931.1"/>
    <property type="molecule type" value="Genomic_DNA"/>
</dbReference>
<dbReference type="RefSeq" id="WP_281465776.1">
    <property type="nucleotide sequence ID" value="NZ_CP124535.1"/>
</dbReference>
<reference evidence="1 2" key="1">
    <citation type="submission" date="2023-04" db="EMBL/GenBank/DDBJ databases">
        <title>YMD61, complete Genome.</title>
        <authorList>
            <person name="Zhang J."/>
        </authorList>
    </citation>
    <scope>NUCLEOTIDE SEQUENCE [LARGE SCALE GENOMIC DNA]</scope>
    <source>
        <strain evidence="1 2">YMD61</strain>
    </source>
</reference>
<organism evidence="1 2">
    <name type="scientific">Fuscovulum ytuae</name>
    <dbReference type="NCBI Taxonomy" id="3042299"/>
    <lineage>
        <taxon>Bacteria</taxon>
        <taxon>Pseudomonadati</taxon>
        <taxon>Pseudomonadota</taxon>
        <taxon>Alphaproteobacteria</taxon>
        <taxon>Rhodobacterales</taxon>
        <taxon>Paracoccaceae</taxon>
        <taxon>Fuscovulum</taxon>
    </lineage>
</organism>
<dbReference type="Pfam" id="PF13489">
    <property type="entry name" value="Methyltransf_23"/>
    <property type="match status" value="1"/>
</dbReference>
<dbReference type="GO" id="GO:0008168">
    <property type="term" value="F:methyltransferase activity"/>
    <property type="evidence" value="ECO:0007669"/>
    <property type="project" value="UniProtKB-KW"/>
</dbReference>
<evidence type="ECO:0000313" key="1">
    <source>
        <dbReference type="EMBL" id="WGV15931.1"/>
    </source>
</evidence>
<dbReference type="SUPFAM" id="SSF53335">
    <property type="entry name" value="S-adenosyl-L-methionine-dependent methyltransferases"/>
    <property type="match status" value="1"/>
</dbReference>
<sequence length="235" mass="25995">MVNHRNAYQYLKNSVQSETVSLAPPSARRVLDIGGGTGQFTSIIMKRCGAQFGAVVDVSEEAINSRVSAVDVGVVLDVEQEGALEQFMGEHGPFDLVLCLDVLEHLVDPWKVVERLHHALPDDGYILASIPNVQNYRAVLRSFLGTWHYRESGLFDRTHLRFFSRRSAQALMTGSGLELVARSVAYGPARRDRLLSRLSFGLLDPWLAMQNLLLVRKSGDHITPVGVFGRNIPGA</sequence>
<keyword evidence="1" id="KW-0489">Methyltransferase</keyword>
<proteinExistence type="predicted"/>
<evidence type="ECO:0000313" key="2">
    <source>
        <dbReference type="Proteomes" id="UP001230978"/>
    </source>
</evidence>
<dbReference type="Proteomes" id="UP001230978">
    <property type="component" value="Chromosome"/>
</dbReference>
<gene>
    <name evidence="1" type="ORF">QF092_17020</name>
</gene>
<dbReference type="GO" id="GO:0032259">
    <property type="term" value="P:methylation"/>
    <property type="evidence" value="ECO:0007669"/>
    <property type="project" value="UniProtKB-KW"/>
</dbReference>
<accession>A0ABY8Q530</accession>
<keyword evidence="2" id="KW-1185">Reference proteome</keyword>